<dbReference type="GO" id="GO:0048015">
    <property type="term" value="P:phosphatidylinositol-mediated signaling"/>
    <property type="evidence" value="ECO:0007669"/>
    <property type="project" value="TreeGrafter"/>
</dbReference>
<feature type="domain" description="C2 PI3K-type" evidence="7">
    <location>
        <begin position="570"/>
        <end position="757"/>
    </location>
</feature>
<dbReference type="SUPFAM" id="SSF56112">
    <property type="entry name" value="Protein kinase-like (PK-like)"/>
    <property type="match status" value="2"/>
</dbReference>
<proteinExistence type="inferred from homology"/>
<dbReference type="Gene3D" id="2.60.40.150">
    <property type="entry name" value="C2 domain"/>
    <property type="match status" value="1"/>
</dbReference>
<evidence type="ECO:0008006" key="10">
    <source>
        <dbReference type="Google" id="ProtNLM"/>
    </source>
</evidence>
<evidence type="ECO:0000259" key="6">
    <source>
        <dbReference type="PROSITE" id="PS51545"/>
    </source>
</evidence>
<sequence>MRKSQVDELHEERQTSTKGISFAFETTEDYFDNYLDQCIQNERSKVAQENKEIKEERKMSEAVKIKIIPDEEPDSPDTESEDDPEESKYQSKKIQIIKKFLKLKSYRPDGACQNEIEDKYETREMVIADSPTKRPKEKKFPFMVCMDPDMKQFYRINLKTLEWNYEIIPDKELGDSLRQRAINTLRVIKLITNSSEQRKFYWKYQSEAEYFKVRKFIKPDQGEEEDTNDEFESIFSHKAEIPFKALLNREISEYPVKIVQEGDPNYCDAYDKMIFFQVDTSEYDDILSTSLGSRFGSKLLGVTCSCDAKALDLITEVKKKILQTHKIELTSRDESKGLAVKFSGASDYILGSYSLKQYRKINIELWKATPIVQIMITEVPINQKDRNFPPLYFMRPGTEFNFKKLQNSSLMYLYPPKKEEMKVNPLEQPLDCVYKNEDDEKVLKQLPSFLNQDRNLRYFKTRNSILKRRVKSSPLKSSQLLSPFRFKLVGFDRLWTVFDCLLYKDTEKMQQEMDRNNFMLQPQFLKPLKDKESFILDSCVSKSILSRYLEDSTTKLKDFCSNFNNFGCNYDKNYVFKILEFEDKSYVPVKMYLKCHLYHGSQLLSNPVYTKKVYYSNNTRINQWIQFGDIRYCDLPRNAKICIDIVCETIEPKHYKHDTQKRLSNINIRESNAFDINKIYMKGIDLYIGSVSFNLFDHTGKFKNSSTEFNVWPFYTHDAQLGCMKEYHGVSAKIFKAKAKKREECHSRLFLEFEKFHKNVYHEIRKIQSDCHFVHFSDENIKEEDEQYLMPKDITMMDTLKPKKVSKGDIDFCKTTILKNPIQELTDQQKRFLFLCRYKFVKTSRNLPTFLKCIDWTNPFQITEGHELLNQWKQMNPENALYLLGDKFSDKVIRDYAISLLSELSEEKFYFYTPQLTQALVYEDYHSSALCDLLLKRALECPYSIGHAFFWYLKSNLHVVITYERYSLIIEQFCMMCGRYLNHLTTEIRVNNLLADVSGQVKELKTTEKMKKKEIRGLAIEMLHEGTTLLPSTFRLTIDNEILCTGFNDRGFNIFSSKKMPLLLELKNADVNAPPIRTIFKNGDDLRQDMLTLQAIKLIDEIWKENGLDLCLAPYQVIGTGFEQGFLEFVGDSVTIAEIQYKKSIWNTFSENSIKNFLVQNFKERLKDTPHKVHSELKRVHENFIKSTAGYCVISYVLGLGDRHPDNIMVNKNDGNLFHIDFGHFLGNIKKKYGIKRERDPFVFTKEMAKFIKTDVHKLISAVEGKKRKNSNQNYPYLDIEENDVLGMRKVDSNGRASAIYKESAFDEIFGSKLKNECVDDNFYTFIKLCCDSFNILRKNSRRLINLFSLMTSAGMPELYKDEHIEYLVNALVLEYTDAEASVLFQKEIKKALATWSRRVDNFIHNVKAKYL</sequence>
<dbReference type="InterPro" id="IPR035892">
    <property type="entry name" value="C2_domain_sf"/>
</dbReference>
<name>A0AAD1X905_EUPCR</name>
<dbReference type="PROSITE" id="PS51547">
    <property type="entry name" value="C2_PI3K"/>
    <property type="match status" value="1"/>
</dbReference>
<dbReference type="GO" id="GO:0005886">
    <property type="term" value="C:plasma membrane"/>
    <property type="evidence" value="ECO:0007669"/>
    <property type="project" value="TreeGrafter"/>
</dbReference>
<dbReference type="PROSITE" id="PS51545">
    <property type="entry name" value="PIK_HELICAL"/>
    <property type="match status" value="1"/>
</dbReference>
<dbReference type="Gene3D" id="1.10.1070.11">
    <property type="entry name" value="Phosphatidylinositol 3-/4-kinase, catalytic domain"/>
    <property type="match status" value="1"/>
</dbReference>
<feature type="compositionally biased region" description="Acidic residues" evidence="4">
    <location>
        <begin position="70"/>
        <end position="85"/>
    </location>
</feature>
<dbReference type="InterPro" id="IPR018936">
    <property type="entry name" value="PI3/4_kinase_CS"/>
</dbReference>
<gene>
    <name evidence="8" type="ORF">ECRASSUSDP1_LOCUS4512</name>
</gene>
<feature type="domain" description="PI3K/PI4K catalytic" evidence="5">
    <location>
        <begin position="1048"/>
        <end position="1397"/>
    </location>
</feature>
<evidence type="ECO:0000256" key="3">
    <source>
        <dbReference type="PROSITE-ProRule" id="PRU00880"/>
    </source>
</evidence>
<dbReference type="InterPro" id="IPR015433">
    <property type="entry name" value="PI3/4_kinase"/>
</dbReference>
<dbReference type="Proteomes" id="UP001295684">
    <property type="component" value="Unassembled WGS sequence"/>
</dbReference>
<dbReference type="Pfam" id="PF00454">
    <property type="entry name" value="PI3_PI4_kinase"/>
    <property type="match status" value="1"/>
</dbReference>
<dbReference type="InterPro" id="IPR011009">
    <property type="entry name" value="Kinase-like_dom_sf"/>
</dbReference>
<dbReference type="SMART" id="SM00142">
    <property type="entry name" value="PI3K_C2"/>
    <property type="match status" value="1"/>
</dbReference>
<evidence type="ECO:0000256" key="4">
    <source>
        <dbReference type="SAM" id="MobiDB-lite"/>
    </source>
</evidence>
<feature type="region of interest" description="Disordered" evidence="4">
    <location>
        <begin position="46"/>
        <end position="91"/>
    </location>
</feature>
<dbReference type="Gene3D" id="3.30.1010.10">
    <property type="entry name" value="Phosphatidylinositol 3-kinase Catalytic Subunit, Chain A, domain 4"/>
    <property type="match status" value="1"/>
</dbReference>
<keyword evidence="9" id="KW-1185">Reference proteome</keyword>
<dbReference type="PROSITE" id="PS50290">
    <property type="entry name" value="PI3_4_KINASE_3"/>
    <property type="match status" value="1"/>
</dbReference>
<dbReference type="InterPro" id="IPR042236">
    <property type="entry name" value="PI3K_accessory_sf"/>
</dbReference>
<dbReference type="GO" id="GO:0005942">
    <property type="term" value="C:phosphatidylinositol 3-kinase complex"/>
    <property type="evidence" value="ECO:0007669"/>
    <property type="project" value="TreeGrafter"/>
</dbReference>
<dbReference type="EMBL" id="CAMPGE010004338">
    <property type="protein sequence ID" value="CAI2363182.1"/>
    <property type="molecule type" value="Genomic_DNA"/>
</dbReference>
<feature type="domain" description="PIK helical" evidence="6">
    <location>
        <begin position="799"/>
        <end position="976"/>
    </location>
</feature>
<dbReference type="PANTHER" id="PTHR10048">
    <property type="entry name" value="PHOSPHATIDYLINOSITOL KINASE"/>
    <property type="match status" value="1"/>
</dbReference>
<feature type="region of interest" description="Disordered" evidence="4">
    <location>
        <begin position="1"/>
        <end position="20"/>
    </location>
</feature>
<dbReference type="Gene3D" id="1.25.40.70">
    <property type="entry name" value="Phosphatidylinositol 3-kinase, accessory domain (PIK)"/>
    <property type="match status" value="1"/>
</dbReference>
<dbReference type="Pfam" id="PF00792">
    <property type="entry name" value="PI3K_C2"/>
    <property type="match status" value="1"/>
</dbReference>
<evidence type="ECO:0000313" key="9">
    <source>
        <dbReference type="Proteomes" id="UP001295684"/>
    </source>
</evidence>
<dbReference type="PANTHER" id="PTHR10048:SF14">
    <property type="entry name" value="LD28067P"/>
    <property type="match status" value="1"/>
</dbReference>
<dbReference type="InterPro" id="IPR001263">
    <property type="entry name" value="PI3K_accessory_dom"/>
</dbReference>
<keyword evidence="1" id="KW-0808">Transferase</keyword>
<dbReference type="GO" id="GO:0016477">
    <property type="term" value="P:cell migration"/>
    <property type="evidence" value="ECO:0007669"/>
    <property type="project" value="TreeGrafter"/>
</dbReference>
<comment type="similarity">
    <text evidence="3">Belongs to the PI3/PI4-kinase family.</text>
</comment>
<dbReference type="GO" id="GO:0043491">
    <property type="term" value="P:phosphatidylinositol 3-kinase/protein kinase B signal transduction"/>
    <property type="evidence" value="ECO:0007669"/>
    <property type="project" value="TreeGrafter"/>
</dbReference>
<dbReference type="InterPro" id="IPR036940">
    <property type="entry name" value="PI3/4_kinase_cat_sf"/>
</dbReference>
<reference evidence="8" key="1">
    <citation type="submission" date="2023-07" db="EMBL/GenBank/DDBJ databases">
        <authorList>
            <consortium name="AG Swart"/>
            <person name="Singh M."/>
            <person name="Singh A."/>
            <person name="Seah K."/>
            <person name="Emmerich C."/>
        </authorList>
    </citation>
    <scope>NUCLEOTIDE SEQUENCE</scope>
    <source>
        <strain evidence="8">DP1</strain>
    </source>
</reference>
<feature type="compositionally biased region" description="Basic and acidic residues" evidence="4">
    <location>
        <begin position="46"/>
        <end position="69"/>
    </location>
</feature>
<dbReference type="InterPro" id="IPR002420">
    <property type="entry name" value="PI3K-type_C2_dom"/>
</dbReference>
<evidence type="ECO:0000313" key="8">
    <source>
        <dbReference type="EMBL" id="CAI2363182.1"/>
    </source>
</evidence>
<accession>A0AAD1X905</accession>
<dbReference type="GO" id="GO:0016303">
    <property type="term" value="F:1-phosphatidylinositol-3-kinase activity"/>
    <property type="evidence" value="ECO:0007669"/>
    <property type="project" value="TreeGrafter"/>
</dbReference>
<dbReference type="InterPro" id="IPR016024">
    <property type="entry name" value="ARM-type_fold"/>
</dbReference>
<keyword evidence="2" id="KW-0418">Kinase</keyword>
<dbReference type="GO" id="GO:0035005">
    <property type="term" value="F:1-phosphatidylinositol-4-phosphate 3-kinase activity"/>
    <property type="evidence" value="ECO:0007669"/>
    <property type="project" value="TreeGrafter"/>
</dbReference>
<evidence type="ECO:0000259" key="7">
    <source>
        <dbReference type="PROSITE" id="PS51547"/>
    </source>
</evidence>
<dbReference type="PROSITE" id="PS00916">
    <property type="entry name" value="PI3_4_KINASE_2"/>
    <property type="match status" value="1"/>
</dbReference>
<dbReference type="InterPro" id="IPR000403">
    <property type="entry name" value="PI3/4_kinase_cat_dom"/>
</dbReference>
<evidence type="ECO:0000256" key="1">
    <source>
        <dbReference type="ARBA" id="ARBA00022679"/>
    </source>
</evidence>
<evidence type="ECO:0000259" key="5">
    <source>
        <dbReference type="PROSITE" id="PS50290"/>
    </source>
</evidence>
<dbReference type="PROSITE" id="PS00915">
    <property type="entry name" value="PI3_4_KINASE_1"/>
    <property type="match status" value="1"/>
</dbReference>
<feature type="compositionally biased region" description="Basic and acidic residues" evidence="4">
    <location>
        <begin position="1"/>
        <end position="15"/>
    </location>
</feature>
<dbReference type="SMART" id="SM00145">
    <property type="entry name" value="PI3Ka"/>
    <property type="match status" value="1"/>
</dbReference>
<evidence type="ECO:0000256" key="2">
    <source>
        <dbReference type="ARBA" id="ARBA00022777"/>
    </source>
</evidence>
<comment type="caution">
    <text evidence="8">The sequence shown here is derived from an EMBL/GenBank/DDBJ whole genome shotgun (WGS) entry which is preliminary data.</text>
</comment>
<organism evidence="8 9">
    <name type="scientific">Euplotes crassus</name>
    <dbReference type="NCBI Taxonomy" id="5936"/>
    <lineage>
        <taxon>Eukaryota</taxon>
        <taxon>Sar</taxon>
        <taxon>Alveolata</taxon>
        <taxon>Ciliophora</taxon>
        <taxon>Intramacronucleata</taxon>
        <taxon>Spirotrichea</taxon>
        <taxon>Hypotrichia</taxon>
        <taxon>Euplotida</taxon>
        <taxon>Euplotidae</taxon>
        <taxon>Moneuplotes</taxon>
    </lineage>
</organism>
<protein>
    <recommendedName>
        <fullName evidence="10">Phosphatidylinositol 3-kinase</fullName>
    </recommendedName>
</protein>
<dbReference type="SUPFAM" id="SSF49562">
    <property type="entry name" value="C2 domain (Calcium/lipid-binding domain, CaLB)"/>
    <property type="match status" value="1"/>
</dbReference>
<dbReference type="SUPFAM" id="SSF48371">
    <property type="entry name" value="ARM repeat"/>
    <property type="match status" value="1"/>
</dbReference>
<dbReference type="GO" id="GO:0005737">
    <property type="term" value="C:cytoplasm"/>
    <property type="evidence" value="ECO:0007669"/>
    <property type="project" value="TreeGrafter"/>
</dbReference>
<dbReference type="SMART" id="SM00146">
    <property type="entry name" value="PI3Kc"/>
    <property type="match status" value="1"/>
</dbReference>
<dbReference type="Pfam" id="PF00613">
    <property type="entry name" value="PI3Ka"/>
    <property type="match status" value="1"/>
</dbReference>